<dbReference type="InterPro" id="IPR024970">
    <property type="entry name" value="Maelstrom"/>
</dbReference>
<dbReference type="PANTHER" id="PTHR21358:SF4">
    <property type="entry name" value="PROTEIN MAELSTROM HOMOLOG"/>
    <property type="match status" value="1"/>
</dbReference>
<evidence type="ECO:0000259" key="13">
    <source>
        <dbReference type="Pfam" id="PF13017"/>
    </source>
</evidence>
<evidence type="ECO:0000313" key="14">
    <source>
        <dbReference type="EMBL" id="OQV24686.1"/>
    </source>
</evidence>
<dbReference type="GO" id="GO:0045892">
    <property type="term" value="P:negative regulation of DNA-templated transcription"/>
    <property type="evidence" value="ECO:0007669"/>
    <property type="project" value="TreeGrafter"/>
</dbReference>
<dbReference type="GO" id="GO:0007283">
    <property type="term" value="P:spermatogenesis"/>
    <property type="evidence" value="ECO:0007669"/>
    <property type="project" value="TreeGrafter"/>
</dbReference>
<evidence type="ECO:0000256" key="2">
    <source>
        <dbReference type="ARBA" id="ARBA00004496"/>
    </source>
</evidence>
<feature type="region of interest" description="Disordered" evidence="11">
    <location>
        <begin position="91"/>
        <end position="116"/>
    </location>
</feature>
<evidence type="ECO:0000256" key="4">
    <source>
        <dbReference type="ARBA" id="ARBA00022473"/>
    </source>
</evidence>
<evidence type="ECO:0000256" key="9">
    <source>
        <dbReference type="ARBA" id="ARBA00023242"/>
    </source>
</evidence>
<dbReference type="GO" id="GO:0043186">
    <property type="term" value="C:P granule"/>
    <property type="evidence" value="ECO:0007669"/>
    <property type="project" value="TreeGrafter"/>
</dbReference>
<evidence type="ECO:0000256" key="1">
    <source>
        <dbReference type="ARBA" id="ARBA00004123"/>
    </source>
</evidence>
<reference evidence="15" key="1">
    <citation type="submission" date="2017-01" db="EMBL/GenBank/DDBJ databases">
        <title>Comparative genomics of anhydrobiosis in the tardigrade Hypsibius dujardini.</title>
        <authorList>
            <person name="Yoshida Y."/>
            <person name="Koutsovoulos G."/>
            <person name="Laetsch D."/>
            <person name="Stevens L."/>
            <person name="Kumar S."/>
            <person name="Horikawa D."/>
            <person name="Ishino K."/>
            <person name="Komine S."/>
            <person name="Tomita M."/>
            <person name="Blaxter M."/>
            <person name="Arakawa K."/>
        </authorList>
    </citation>
    <scope>NUCLEOTIDE SEQUENCE [LARGE SCALE GENOMIC DNA]</scope>
    <source>
        <strain evidence="15">Z151</strain>
    </source>
</reference>
<evidence type="ECO:0000256" key="7">
    <source>
        <dbReference type="ARBA" id="ARBA00023125"/>
    </source>
</evidence>
<keyword evidence="4" id="KW-0217">Developmental protein</keyword>
<evidence type="ECO:0000313" key="15">
    <source>
        <dbReference type="Proteomes" id="UP000192578"/>
    </source>
</evidence>
<feature type="compositionally biased region" description="Acidic residues" evidence="11">
    <location>
        <begin position="92"/>
        <end position="102"/>
    </location>
</feature>
<evidence type="ECO:0000256" key="3">
    <source>
        <dbReference type="ARBA" id="ARBA00007057"/>
    </source>
</evidence>
<keyword evidence="9" id="KW-0539">Nucleus</keyword>
<evidence type="ECO:0000259" key="12">
    <source>
        <dbReference type="Pfam" id="PF09011"/>
    </source>
</evidence>
<dbReference type="GO" id="GO:0060964">
    <property type="term" value="P:regulation of miRNA-mediated gene silencing"/>
    <property type="evidence" value="ECO:0007669"/>
    <property type="project" value="InterPro"/>
</dbReference>
<gene>
    <name evidence="14" type="ORF">BV898_01745</name>
</gene>
<proteinExistence type="inferred from homology"/>
<dbReference type="AlphaFoldDB" id="A0A1W0XAY0"/>
<dbReference type="InterPro" id="IPR009071">
    <property type="entry name" value="HMG_box_dom"/>
</dbReference>
<accession>A0A1W0XAY0</accession>
<keyword evidence="10" id="KW-0469">Meiosis</keyword>
<evidence type="ECO:0000256" key="6">
    <source>
        <dbReference type="ARBA" id="ARBA00022782"/>
    </source>
</evidence>
<dbReference type="EMBL" id="MTYJ01000006">
    <property type="protein sequence ID" value="OQV24686.1"/>
    <property type="molecule type" value="Genomic_DNA"/>
</dbReference>
<dbReference type="InterPro" id="IPR036910">
    <property type="entry name" value="HMG_box_dom_sf"/>
</dbReference>
<evidence type="ECO:0008006" key="16">
    <source>
        <dbReference type="Google" id="ProtNLM"/>
    </source>
</evidence>
<dbReference type="GO" id="GO:0007140">
    <property type="term" value="P:male meiotic nuclear division"/>
    <property type="evidence" value="ECO:0007669"/>
    <property type="project" value="TreeGrafter"/>
</dbReference>
<dbReference type="PANTHER" id="PTHR21358">
    <property type="entry name" value="PROTEIN MAELSTROM HOMOLOG"/>
    <property type="match status" value="1"/>
</dbReference>
<sequence>MPPKKQKPNNYSMFVEERCRQTGISRVAGFTRFAHEWKLLDEATKESYKEQAKLLKASTVVVPRPPPARKIARPTLLDRIFENVKRDHCTAEEGECEDDSSEDPTPPNLRDLETSSSSVPLPLKKFRVAEQDGDCIIMEMPDQVFPVHLDFSDVEVTTDRESLELINSAYPNLADISELTVFSFSCVPVISAYGFKKSAILPTNIPLEITVTGFNLEEGIMEDYLHHYVDPGQLLPGSICDADETRNERHKLPYSPTDRSDEACVRFFESGRVLDNDYLAIYNLILEFVGYDGTNSQSLMPMCSRKADLEVNEGCLKWLHRQALRQLKETGPQPSYQWTDLPAFNYATLEDFADVAVARSNLNEQTPQLGYSQEARKQSFSQFGFYRQLHNLNCWFHRKVTSVKHCSLGAAREQCFIVMAFLQNLYNLPHDHHFVYMGGPHSEDSDEDED</sequence>
<evidence type="ECO:0000256" key="10">
    <source>
        <dbReference type="ARBA" id="ARBA00023254"/>
    </source>
</evidence>
<evidence type="ECO:0000256" key="8">
    <source>
        <dbReference type="ARBA" id="ARBA00023158"/>
    </source>
</evidence>
<keyword evidence="8" id="KW-0943">RNA-mediated gene silencing</keyword>
<feature type="domain" description="HMG box" evidence="12">
    <location>
        <begin position="2"/>
        <end position="57"/>
    </location>
</feature>
<organism evidence="14 15">
    <name type="scientific">Hypsibius exemplaris</name>
    <name type="common">Freshwater tardigrade</name>
    <dbReference type="NCBI Taxonomy" id="2072580"/>
    <lineage>
        <taxon>Eukaryota</taxon>
        <taxon>Metazoa</taxon>
        <taxon>Ecdysozoa</taxon>
        <taxon>Tardigrada</taxon>
        <taxon>Eutardigrada</taxon>
        <taxon>Parachela</taxon>
        <taxon>Hypsibioidea</taxon>
        <taxon>Hypsibiidae</taxon>
        <taxon>Hypsibius</taxon>
    </lineage>
</organism>
<dbReference type="GO" id="GO:0005634">
    <property type="term" value="C:nucleus"/>
    <property type="evidence" value="ECO:0007669"/>
    <property type="project" value="UniProtKB-SubCell"/>
</dbReference>
<name>A0A1W0XAY0_HYPEX</name>
<comment type="subcellular location">
    <subcellularLocation>
        <location evidence="2">Cytoplasm</location>
    </subcellularLocation>
    <subcellularLocation>
        <location evidence="1">Nucleus</location>
    </subcellularLocation>
</comment>
<dbReference type="Proteomes" id="UP000192578">
    <property type="component" value="Unassembled WGS sequence"/>
</dbReference>
<dbReference type="GO" id="GO:0030154">
    <property type="term" value="P:cell differentiation"/>
    <property type="evidence" value="ECO:0007669"/>
    <property type="project" value="UniProtKB-KW"/>
</dbReference>
<dbReference type="Gene3D" id="1.10.30.10">
    <property type="entry name" value="High mobility group box domain"/>
    <property type="match status" value="1"/>
</dbReference>
<dbReference type="Pfam" id="PF09011">
    <property type="entry name" value="HMG_box_2"/>
    <property type="match status" value="1"/>
</dbReference>
<dbReference type="GO" id="GO:0043565">
    <property type="term" value="F:sequence-specific DNA binding"/>
    <property type="evidence" value="ECO:0007669"/>
    <property type="project" value="TreeGrafter"/>
</dbReference>
<keyword evidence="15" id="KW-1185">Reference proteome</keyword>
<dbReference type="OrthoDB" id="24555at2759"/>
<protein>
    <recommendedName>
        <fullName evidence="16">HMG box domain-containing protein</fullName>
    </recommendedName>
</protein>
<dbReference type="GO" id="GO:0034587">
    <property type="term" value="P:piRNA processing"/>
    <property type="evidence" value="ECO:0007669"/>
    <property type="project" value="TreeGrafter"/>
</dbReference>
<dbReference type="Pfam" id="PF13017">
    <property type="entry name" value="Maelstrom"/>
    <property type="match status" value="1"/>
</dbReference>
<dbReference type="SUPFAM" id="SSF47095">
    <property type="entry name" value="HMG-box"/>
    <property type="match status" value="1"/>
</dbReference>
<dbReference type="InterPro" id="IPR039259">
    <property type="entry name" value="Protein_maelstrom"/>
</dbReference>
<keyword evidence="5" id="KW-0963">Cytoplasm</keyword>
<keyword evidence="7" id="KW-0238">DNA-binding</keyword>
<comment type="similarity">
    <text evidence="3">Belongs to the maelstrom family.</text>
</comment>
<evidence type="ECO:0000256" key="11">
    <source>
        <dbReference type="SAM" id="MobiDB-lite"/>
    </source>
</evidence>
<keyword evidence="6" id="KW-0221">Differentiation</keyword>
<feature type="domain" description="Maelstrom" evidence="13">
    <location>
        <begin position="205"/>
        <end position="428"/>
    </location>
</feature>
<comment type="caution">
    <text evidence="14">The sequence shown here is derived from an EMBL/GenBank/DDBJ whole genome shotgun (WGS) entry which is preliminary data.</text>
</comment>
<evidence type="ECO:0000256" key="5">
    <source>
        <dbReference type="ARBA" id="ARBA00022490"/>
    </source>
</evidence>